<protein>
    <submittedName>
        <fullName evidence="14">TonB-dependent receptor</fullName>
    </submittedName>
</protein>
<sequence length="903" mass="97776">MTNIKNNYLFHKLFFCVLLFCLTQIAIGQGKTINGNIYGDKDEPLAGVTVTVKGKKKAVTTNSEGKFTISAERGDVLVITSIGFLSYEIPVTSEIYYTVKLKTNPAGMGAVTIIGSRGKPRTDVNRPVPVDVISSKELENTGQVDLGQQAQFTSPSFNSSKNAINGLTSYADPASLRGMSPDQSLVLVNTKRRHQFSAVNNNVTVGKGTVVTDLNGIPSLAVERLEILRDGAAAQYGSDAIAGIINLELKKTIKTGTFRTQLGINKEGDGATVMTAINYGFGLGKPQSYLNLTLHYQYVGETNRIDPYTGVIYNSNRSLDTVIRNKNGVWPTDKPAYVSKYGSSQTKSYQAFMNLGYPLGKNWTLYSFGGTSKRDILAYAFFRSARANDANSDSVLFPHGFAPEGPGNSVDYSLFAGVNKKAEKGWNIDLSSGYGLNYLDLFAKNTANPSMGAASPTSFYIGRYTFGQSTTEATVSKNFNGALGTKSINLALGTQLRIDNFKIKEGDTASYIAGQLASASVPAANRKNPGSTGRSGISPADASNESRTNIGIFADIESDITDKFLVALAGRYENYSDFGSNLSGKLATRYRFAKGFALRASVNRGFRAPSLQQVNFGLTTGVLQGGEVTQSLQIRSKDPRLAQLGIEYPKPELSWNYNVGITAKAGNNVLFTLDAYQIDVTDKIMVSEQLTVSSAIPALLAAFPASTGIKQVTFFTNNINTSTKGIDFVASLKHTFKPRHFLSGSISFTANKTEITYQKPTPEQLQAGATITVKLIDTITVSIIETSQPRTKVLASVAYQMNKLTITTKATYFGKVVAWEKPTGLPHRSQTFSGKTLIDATAGYDISQKLSVTIGANNLFDVYPDKVNPDYASYNSGQTPYTRNANQFGFNGAYYYTTLNLKF</sequence>
<name>A0A4S8HKZ2_9BACT</name>
<evidence type="ECO:0000256" key="3">
    <source>
        <dbReference type="ARBA" id="ARBA00022452"/>
    </source>
</evidence>
<evidence type="ECO:0000313" key="15">
    <source>
        <dbReference type="Proteomes" id="UP000306918"/>
    </source>
</evidence>
<keyword evidence="2 8" id="KW-0813">Transport</keyword>
<dbReference type="InterPro" id="IPR039426">
    <property type="entry name" value="TonB-dep_rcpt-like"/>
</dbReference>
<dbReference type="OrthoDB" id="9805434at2"/>
<evidence type="ECO:0000259" key="12">
    <source>
        <dbReference type="Pfam" id="PF00593"/>
    </source>
</evidence>
<dbReference type="RefSeq" id="WP_136579056.1">
    <property type="nucleotide sequence ID" value="NZ_STFF01000006.1"/>
</dbReference>
<dbReference type="InterPro" id="IPR037066">
    <property type="entry name" value="Plug_dom_sf"/>
</dbReference>
<dbReference type="GO" id="GO:0009279">
    <property type="term" value="C:cell outer membrane"/>
    <property type="evidence" value="ECO:0007669"/>
    <property type="project" value="UniProtKB-SubCell"/>
</dbReference>
<dbReference type="Pfam" id="PF00593">
    <property type="entry name" value="TonB_dep_Rec_b-barrel"/>
    <property type="match status" value="1"/>
</dbReference>
<accession>A0A4S8HKZ2</accession>
<dbReference type="Pfam" id="PF07715">
    <property type="entry name" value="Plug"/>
    <property type="match status" value="1"/>
</dbReference>
<dbReference type="Gene3D" id="2.170.130.10">
    <property type="entry name" value="TonB-dependent receptor, plug domain"/>
    <property type="match status" value="1"/>
</dbReference>
<keyword evidence="15" id="KW-1185">Reference proteome</keyword>
<evidence type="ECO:0000256" key="7">
    <source>
        <dbReference type="ARBA" id="ARBA00023237"/>
    </source>
</evidence>
<evidence type="ECO:0000256" key="6">
    <source>
        <dbReference type="ARBA" id="ARBA00023136"/>
    </source>
</evidence>
<gene>
    <name evidence="14" type="ORF">FAM09_20660</name>
</gene>
<comment type="subcellular location">
    <subcellularLocation>
        <location evidence="1 8">Cell outer membrane</location>
        <topology evidence="1 8">Multi-pass membrane protein</topology>
    </subcellularLocation>
</comment>
<evidence type="ECO:0000256" key="9">
    <source>
        <dbReference type="RuleBase" id="RU003357"/>
    </source>
</evidence>
<keyword evidence="14" id="KW-0675">Receptor</keyword>
<evidence type="ECO:0000256" key="1">
    <source>
        <dbReference type="ARBA" id="ARBA00004571"/>
    </source>
</evidence>
<evidence type="ECO:0000256" key="2">
    <source>
        <dbReference type="ARBA" id="ARBA00022448"/>
    </source>
</evidence>
<keyword evidence="3 8" id="KW-1134">Transmembrane beta strand</keyword>
<dbReference type="PROSITE" id="PS52016">
    <property type="entry name" value="TONB_DEPENDENT_REC_3"/>
    <property type="match status" value="1"/>
</dbReference>
<comment type="similarity">
    <text evidence="8 9">Belongs to the TonB-dependent receptor family.</text>
</comment>
<keyword evidence="5 9" id="KW-0798">TonB box</keyword>
<evidence type="ECO:0000256" key="8">
    <source>
        <dbReference type="PROSITE-ProRule" id="PRU01360"/>
    </source>
</evidence>
<keyword evidence="7 8" id="KW-0998">Cell outer membrane</keyword>
<feature type="chain" id="PRO_5020996976" evidence="11">
    <location>
        <begin position="29"/>
        <end position="903"/>
    </location>
</feature>
<dbReference type="InterPro" id="IPR000531">
    <property type="entry name" value="Beta-barrel_TonB"/>
</dbReference>
<dbReference type="Proteomes" id="UP000306918">
    <property type="component" value="Unassembled WGS sequence"/>
</dbReference>
<dbReference type="Gene3D" id="2.60.40.1120">
    <property type="entry name" value="Carboxypeptidase-like, regulatory domain"/>
    <property type="match status" value="1"/>
</dbReference>
<evidence type="ECO:0000256" key="5">
    <source>
        <dbReference type="ARBA" id="ARBA00023077"/>
    </source>
</evidence>
<dbReference type="PANTHER" id="PTHR47234:SF3">
    <property type="entry name" value="SECRETIN_TONB SHORT N-TERMINAL DOMAIN-CONTAINING PROTEIN"/>
    <property type="match status" value="1"/>
</dbReference>
<dbReference type="AlphaFoldDB" id="A0A4S8HKZ2"/>
<dbReference type="SUPFAM" id="SSF49464">
    <property type="entry name" value="Carboxypeptidase regulatory domain-like"/>
    <property type="match status" value="1"/>
</dbReference>
<proteinExistence type="inferred from homology"/>
<dbReference type="Pfam" id="PF13715">
    <property type="entry name" value="CarbopepD_reg_2"/>
    <property type="match status" value="1"/>
</dbReference>
<dbReference type="SUPFAM" id="SSF56935">
    <property type="entry name" value="Porins"/>
    <property type="match status" value="1"/>
</dbReference>
<organism evidence="14 15">
    <name type="scientific">Niastella caeni</name>
    <dbReference type="NCBI Taxonomy" id="2569763"/>
    <lineage>
        <taxon>Bacteria</taxon>
        <taxon>Pseudomonadati</taxon>
        <taxon>Bacteroidota</taxon>
        <taxon>Chitinophagia</taxon>
        <taxon>Chitinophagales</taxon>
        <taxon>Chitinophagaceae</taxon>
        <taxon>Niastella</taxon>
    </lineage>
</organism>
<keyword evidence="4 8" id="KW-0812">Transmembrane</keyword>
<comment type="caution">
    <text evidence="14">The sequence shown here is derived from an EMBL/GenBank/DDBJ whole genome shotgun (WGS) entry which is preliminary data.</text>
</comment>
<evidence type="ECO:0000256" key="11">
    <source>
        <dbReference type="SAM" id="SignalP"/>
    </source>
</evidence>
<evidence type="ECO:0000313" key="14">
    <source>
        <dbReference type="EMBL" id="THU35815.1"/>
    </source>
</evidence>
<reference evidence="14 15" key="1">
    <citation type="submission" date="2019-04" db="EMBL/GenBank/DDBJ databases">
        <title>Niastella caeni sp. nov., isolated from activated sludge.</title>
        <authorList>
            <person name="Sheng M."/>
        </authorList>
    </citation>
    <scope>NUCLEOTIDE SEQUENCE [LARGE SCALE GENOMIC DNA]</scope>
    <source>
        <strain evidence="14 15">HX-2-15</strain>
    </source>
</reference>
<keyword evidence="6 8" id="KW-0472">Membrane</keyword>
<feature type="region of interest" description="Disordered" evidence="10">
    <location>
        <begin position="522"/>
        <end position="543"/>
    </location>
</feature>
<dbReference type="InterPro" id="IPR012910">
    <property type="entry name" value="Plug_dom"/>
</dbReference>
<evidence type="ECO:0000256" key="4">
    <source>
        <dbReference type="ARBA" id="ARBA00022692"/>
    </source>
</evidence>
<dbReference type="PANTHER" id="PTHR47234">
    <property type="match status" value="1"/>
</dbReference>
<dbReference type="InterPro" id="IPR008969">
    <property type="entry name" value="CarboxyPept-like_regulatory"/>
</dbReference>
<feature type="domain" description="TonB-dependent receptor plug" evidence="13">
    <location>
        <begin position="126"/>
        <end position="244"/>
    </location>
</feature>
<dbReference type="InterPro" id="IPR036942">
    <property type="entry name" value="Beta-barrel_TonB_sf"/>
</dbReference>
<dbReference type="Gene3D" id="2.40.170.20">
    <property type="entry name" value="TonB-dependent receptor, beta-barrel domain"/>
    <property type="match status" value="1"/>
</dbReference>
<feature type="signal peptide" evidence="11">
    <location>
        <begin position="1"/>
        <end position="28"/>
    </location>
</feature>
<feature type="domain" description="TonB-dependent receptor-like beta-barrel" evidence="12">
    <location>
        <begin position="388"/>
        <end position="859"/>
    </location>
</feature>
<dbReference type="EMBL" id="STFF01000006">
    <property type="protein sequence ID" value="THU35815.1"/>
    <property type="molecule type" value="Genomic_DNA"/>
</dbReference>
<evidence type="ECO:0000256" key="10">
    <source>
        <dbReference type="SAM" id="MobiDB-lite"/>
    </source>
</evidence>
<keyword evidence="11" id="KW-0732">Signal</keyword>
<feature type="compositionally biased region" description="Polar residues" evidence="10">
    <location>
        <begin position="528"/>
        <end position="543"/>
    </location>
</feature>
<evidence type="ECO:0000259" key="13">
    <source>
        <dbReference type="Pfam" id="PF07715"/>
    </source>
</evidence>